<organism evidence="1 2">
    <name type="scientific">Lelliottia amnigena</name>
    <name type="common">Enterobacter amnigenus</name>
    <dbReference type="NCBI Taxonomy" id="61646"/>
    <lineage>
        <taxon>Bacteria</taxon>
        <taxon>Pseudomonadati</taxon>
        <taxon>Pseudomonadota</taxon>
        <taxon>Gammaproteobacteria</taxon>
        <taxon>Enterobacterales</taxon>
        <taxon>Enterobacteriaceae</taxon>
        <taxon>Lelliottia</taxon>
    </lineage>
</organism>
<dbReference type="Proteomes" id="UP000653275">
    <property type="component" value="Unassembled WGS sequence"/>
</dbReference>
<dbReference type="Pfam" id="PF10109">
    <property type="entry name" value="Phage_TAC_7"/>
    <property type="match status" value="1"/>
</dbReference>
<dbReference type="EMBL" id="JAENMS010000006">
    <property type="protein sequence ID" value="MBL5935435.1"/>
    <property type="molecule type" value="Genomic_DNA"/>
</dbReference>
<evidence type="ECO:0000313" key="2">
    <source>
        <dbReference type="Proteomes" id="UP000653275"/>
    </source>
</evidence>
<evidence type="ECO:0000313" key="1">
    <source>
        <dbReference type="EMBL" id="MBL5935435.1"/>
    </source>
</evidence>
<comment type="caution">
    <text evidence="1">The sequence shown here is derived from an EMBL/GenBank/DDBJ whole genome shotgun (WGS) entry which is preliminary data.</text>
</comment>
<dbReference type="RefSeq" id="WP_202665937.1">
    <property type="nucleotide sequence ID" value="NZ_JAENMR010000006.1"/>
</dbReference>
<sequence length="122" mass="13607">MTYPVETVTITLYTPIKDAAGNEIAQLSMREPKVFDRIRQSYLKGTPEENEADMIAGLCEVHPEIIKNLTTADYRQLEDQFIVFTAPPSARAEARKALASMRAEMREAAMTQHLASGIFSGE</sequence>
<proteinExistence type="predicted"/>
<gene>
    <name evidence="1" type="ORF">I7V27_13405</name>
</gene>
<accession>A0AAP2AF06</accession>
<protein>
    <submittedName>
        <fullName evidence="1">Phage tail assembly protein</fullName>
    </submittedName>
</protein>
<reference evidence="1" key="1">
    <citation type="submission" date="2020-12" db="EMBL/GenBank/DDBJ databases">
        <title>Draft genome sequence of Enterobacter spp., Lelliottia spp. and Serratia spp. isolated from drinking water reservoirs and lakes.</title>
        <authorList>
            <person name="Reitter C."/>
            <person name="Neuhaus K."/>
            <person name="Huegler M."/>
        </authorList>
    </citation>
    <scope>NUCLEOTIDE SEQUENCE</scope>
    <source>
        <strain evidence="1">TZW15</strain>
    </source>
</reference>
<dbReference type="AlphaFoldDB" id="A0AAP2AF06"/>
<name>A0AAP2AF06_LELAM</name>
<dbReference type="InterPro" id="IPR019289">
    <property type="entry name" value="Phage_tail_E/E"/>
</dbReference>